<dbReference type="EMBL" id="MKKU01001411">
    <property type="protein sequence ID" value="RNE95560.1"/>
    <property type="molecule type" value="Genomic_DNA"/>
</dbReference>
<dbReference type="GeneID" id="40323593"/>
<organism evidence="2 3">
    <name type="scientific">Trypanosoma conorhini</name>
    <dbReference type="NCBI Taxonomy" id="83891"/>
    <lineage>
        <taxon>Eukaryota</taxon>
        <taxon>Discoba</taxon>
        <taxon>Euglenozoa</taxon>
        <taxon>Kinetoplastea</taxon>
        <taxon>Metakinetoplastina</taxon>
        <taxon>Trypanosomatida</taxon>
        <taxon>Trypanosomatidae</taxon>
        <taxon>Trypanosoma</taxon>
    </lineage>
</organism>
<proteinExistence type="predicted"/>
<sequence>MACRLLVCLAAQCKSLSSFCSIVAVERARREGLESDDLTGKSARGCLRAARPSCSAEGRTACAMAPECRVRPSGPAARFFCCCRLLPGTAAQFRAATGEGLSLASVKARRRSWRRCGESRSATLLAGQRAGWGPHWGPESAPRLPCGCAGAHRRRPASAS</sequence>
<comment type="caution">
    <text evidence="2">The sequence shown here is derived from an EMBL/GenBank/DDBJ whole genome shotgun (WGS) entry which is preliminary data.</text>
</comment>
<reference evidence="2 3" key="1">
    <citation type="journal article" date="2018" name="BMC Genomics">
        <title>Genomic comparison of Trypanosoma conorhini and Trypanosoma rangeli to Trypanosoma cruzi strains of high and low virulence.</title>
        <authorList>
            <person name="Bradwell K.R."/>
            <person name="Koparde V.N."/>
            <person name="Matveyev A.V."/>
            <person name="Serrano M.G."/>
            <person name="Alves J.M."/>
            <person name="Parikh H."/>
            <person name="Huang B."/>
            <person name="Lee V."/>
            <person name="Espinosa-Alvarez O."/>
            <person name="Ortiz P.A."/>
            <person name="Costa-Martins A.G."/>
            <person name="Teixeira M.M."/>
            <person name="Buck G.A."/>
        </authorList>
    </citation>
    <scope>NUCLEOTIDE SEQUENCE [LARGE SCALE GENOMIC DNA]</scope>
    <source>
        <strain evidence="2 3">025E</strain>
    </source>
</reference>
<feature type="signal peptide" evidence="1">
    <location>
        <begin position="1"/>
        <end position="18"/>
    </location>
</feature>
<feature type="chain" id="PRO_5019567828" description="Secreted protein" evidence="1">
    <location>
        <begin position="19"/>
        <end position="160"/>
    </location>
</feature>
<evidence type="ECO:0000256" key="1">
    <source>
        <dbReference type="SAM" id="SignalP"/>
    </source>
</evidence>
<gene>
    <name evidence="2" type="ORF">Tco025E_09982</name>
</gene>
<keyword evidence="3" id="KW-1185">Reference proteome</keyword>
<dbReference type="RefSeq" id="XP_029223094.1">
    <property type="nucleotide sequence ID" value="XM_029376777.1"/>
</dbReference>
<evidence type="ECO:0008006" key="4">
    <source>
        <dbReference type="Google" id="ProtNLM"/>
    </source>
</evidence>
<protein>
    <recommendedName>
        <fullName evidence="4">Secreted protein</fullName>
    </recommendedName>
</protein>
<evidence type="ECO:0000313" key="3">
    <source>
        <dbReference type="Proteomes" id="UP000284403"/>
    </source>
</evidence>
<evidence type="ECO:0000313" key="2">
    <source>
        <dbReference type="EMBL" id="RNE95560.1"/>
    </source>
</evidence>
<dbReference type="Proteomes" id="UP000284403">
    <property type="component" value="Unassembled WGS sequence"/>
</dbReference>
<feature type="non-terminal residue" evidence="2">
    <location>
        <position position="160"/>
    </location>
</feature>
<dbReference type="AlphaFoldDB" id="A0A422MQT5"/>
<name>A0A422MQT5_9TRYP</name>
<accession>A0A422MQT5</accession>
<keyword evidence="1" id="KW-0732">Signal</keyword>